<keyword evidence="12" id="KW-1185">Reference proteome</keyword>
<dbReference type="SUPFAM" id="SSF48403">
    <property type="entry name" value="Ankyrin repeat"/>
    <property type="match status" value="1"/>
</dbReference>
<feature type="repeat" description="ANK" evidence="6">
    <location>
        <begin position="340"/>
        <end position="365"/>
    </location>
</feature>
<evidence type="ECO:0000256" key="8">
    <source>
        <dbReference type="SAM" id="MobiDB-lite"/>
    </source>
</evidence>
<dbReference type="InterPro" id="IPR043129">
    <property type="entry name" value="ATPase_NBD"/>
</dbReference>
<dbReference type="GO" id="GO:0016787">
    <property type="term" value="F:hydrolase activity"/>
    <property type="evidence" value="ECO:0007669"/>
    <property type="project" value="UniProtKB-KW"/>
</dbReference>
<evidence type="ECO:0000313" key="12">
    <source>
        <dbReference type="Proteomes" id="UP000601435"/>
    </source>
</evidence>
<dbReference type="Gene3D" id="3.30.420.40">
    <property type="match status" value="2"/>
</dbReference>
<feature type="domain" description="LicD/FKTN/FKRP nucleotidyltransferase" evidence="10">
    <location>
        <begin position="1253"/>
        <end position="1294"/>
    </location>
</feature>
<keyword evidence="4" id="KW-0067">ATP-binding</keyword>
<feature type="region of interest" description="Disordered" evidence="8">
    <location>
        <begin position="695"/>
        <end position="879"/>
    </location>
</feature>
<comment type="catalytic activity">
    <reaction evidence="5">
        <text>ATP + H2O = ADP + phosphate + H(+)</text>
        <dbReference type="Rhea" id="RHEA:13065"/>
        <dbReference type="ChEBI" id="CHEBI:15377"/>
        <dbReference type="ChEBI" id="CHEBI:15378"/>
        <dbReference type="ChEBI" id="CHEBI:30616"/>
        <dbReference type="ChEBI" id="CHEBI:43474"/>
        <dbReference type="ChEBI" id="CHEBI:456216"/>
    </reaction>
</comment>
<dbReference type="Pfam" id="PF04991">
    <property type="entry name" value="LicD"/>
    <property type="match status" value="1"/>
</dbReference>
<dbReference type="PRINTS" id="PR00190">
    <property type="entry name" value="ACTIN"/>
</dbReference>
<dbReference type="SUPFAM" id="SSF53067">
    <property type="entry name" value="Actin-like ATPase domain"/>
    <property type="match status" value="2"/>
</dbReference>
<feature type="compositionally biased region" description="Basic and acidic residues" evidence="8">
    <location>
        <begin position="746"/>
        <end position="759"/>
    </location>
</feature>
<keyword evidence="9" id="KW-0732">Signal</keyword>
<feature type="repeat" description="ANK" evidence="6">
    <location>
        <begin position="408"/>
        <end position="440"/>
    </location>
</feature>
<feature type="region of interest" description="Disordered" evidence="8">
    <location>
        <begin position="300"/>
        <end position="339"/>
    </location>
</feature>
<dbReference type="OrthoDB" id="427294at2759"/>
<dbReference type="Gene3D" id="3.90.640.10">
    <property type="entry name" value="Actin, Chain A, domain 4"/>
    <property type="match status" value="1"/>
</dbReference>
<evidence type="ECO:0000256" key="5">
    <source>
        <dbReference type="ARBA" id="ARBA00049360"/>
    </source>
</evidence>
<name>A0A813AAA9_9DINO</name>
<keyword evidence="3" id="KW-0378">Hydrolase</keyword>
<reference evidence="11" key="1">
    <citation type="submission" date="2021-02" db="EMBL/GenBank/DDBJ databases">
        <authorList>
            <person name="Dougan E. K."/>
            <person name="Rhodes N."/>
            <person name="Thang M."/>
            <person name="Chan C."/>
        </authorList>
    </citation>
    <scope>NUCLEOTIDE SEQUENCE</scope>
</reference>
<feature type="signal peptide" evidence="9">
    <location>
        <begin position="1"/>
        <end position="16"/>
    </location>
</feature>
<feature type="compositionally biased region" description="Low complexity" evidence="8">
    <location>
        <begin position="1501"/>
        <end position="1523"/>
    </location>
</feature>
<evidence type="ECO:0000256" key="4">
    <source>
        <dbReference type="ARBA" id="ARBA00022840"/>
    </source>
</evidence>
<feature type="repeat" description="ANK" evidence="6">
    <location>
        <begin position="237"/>
        <end position="259"/>
    </location>
</feature>
<dbReference type="Gene3D" id="1.25.40.20">
    <property type="entry name" value="Ankyrin repeat-containing domain"/>
    <property type="match status" value="3"/>
</dbReference>
<dbReference type="InterPro" id="IPR036770">
    <property type="entry name" value="Ankyrin_rpt-contain_sf"/>
</dbReference>
<proteinExistence type="inferred from homology"/>
<feature type="chain" id="PRO_5032921930" evidence="9">
    <location>
        <begin position="17"/>
        <end position="2474"/>
    </location>
</feature>
<dbReference type="PROSITE" id="PS50297">
    <property type="entry name" value="ANK_REP_REGION"/>
    <property type="match status" value="5"/>
</dbReference>
<feature type="repeat" description="ANK" evidence="6">
    <location>
        <begin position="137"/>
        <end position="169"/>
    </location>
</feature>
<evidence type="ECO:0000256" key="3">
    <source>
        <dbReference type="ARBA" id="ARBA00022801"/>
    </source>
</evidence>
<dbReference type="InterPro" id="IPR002110">
    <property type="entry name" value="Ankyrin_rpt"/>
</dbReference>
<protein>
    <submittedName>
        <fullName evidence="11">ACTA1 protein</fullName>
    </submittedName>
</protein>
<comment type="caution">
    <text evidence="11">The sequence shown here is derived from an EMBL/GenBank/DDBJ whole genome shotgun (WGS) entry which is preliminary data.</text>
</comment>
<dbReference type="Pfam" id="PF12796">
    <property type="entry name" value="Ank_2"/>
    <property type="match status" value="2"/>
</dbReference>
<dbReference type="SMART" id="SM00268">
    <property type="entry name" value="ACTIN"/>
    <property type="match status" value="1"/>
</dbReference>
<evidence type="ECO:0000313" key="11">
    <source>
        <dbReference type="EMBL" id="CAE7861889.1"/>
    </source>
</evidence>
<keyword evidence="6" id="KW-0040">ANK repeat</keyword>
<evidence type="ECO:0000256" key="9">
    <source>
        <dbReference type="SAM" id="SignalP"/>
    </source>
</evidence>
<evidence type="ECO:0000256" key="1">
    <source>
        <dbReference type="ARBA" id="ARBA00006752"/>
    </source>
</evidence>
<accession>A0A813AAA9</accession>
<dbReference type="GO" id="GO:0009100">
    <property type="term" value="P:glycoprotein metabolic process"/>
    <property type="evidence" value="ECO:0007669"/>
    <property type="project" value="UniProtKB-ARBA"/>
</dbReference>
<evidence type="ECO:0000259" key="10">
    <source>
        <dbReference type="Pfam" id="PF04991"/>
    </source>
</evidence>
<dbReference type="Proteomes" id="UP000601435">
    <property type="component" value="Unassembled WGS sequence"/>
</dbReference>
<dbReference type="InterPro" id="IPR007074">
    <property type="entry name" value="LicD/FKTN/FKRP_NTP_transf"/>
</dbReference>
<dbReference type="Pfam" id="PF00023">
    <property type="entry name" value="Ank"/>
    <property type="match status" value="2"/>
</dbReference>
<feature type="compositionally biased region" description="Basic and acidic residues" evidence="8">
    <location>
        <begin position="700"/>
        <end position="719"/>
    </location>
</feature>
<dbReference type="Pfam" id="PF00022">
    <property type="entry name" value="Actin"/>
    <property type="match status" value="1"/>
</dbReference>
<feature type="compositionally biased region" description="Basic and acidic residues" evidence="8">
    <location>
        <begin position="813"/>
        <end position="865"/>
    </location>
</feature>
<feature type="region of interest" description="Disordered" evidence="8">
    <location>
        <begin position="1501"/>
        <end position="1536"/>
    </location>
</feature>
<feature type="repeat" description="ANK" evidence="6">
    <location>
        <begin position="204"/>
        <end position="236"/>
    </location>
</feature>
<dbReference type="SMART" id="SM00248">
    <property type="entry name" value="ANK"/>
    <property type="match status" value="8"/>
</dbReference>
<sequence>MVLAVLLCLSVPRARAEALVLPAIENVAFSNPDDVHRALSPAWEVLVEQRNAAGLVPASEEGQSQQPMSREEAAFQYRRVQDGQVDSARLLLVFGLVPSARHLDPSTAELFRWERDSSKSSGSGQQLATSALQRYADGSTPLHLAATFGLSESLEALLRAGADVHATSDSGVLPIHASAIAGHRHSLDLLVKARADPNSPHGFAGNSAMHFAAEMGHSEVVRRLCELRANVEASKAQGGTALHTAADTNNSAVVQALLSEPCSCDPEALLLGDTPALYLAASRGFPDVIEALLAGGASPDRTLRQRQRVGSGGKGSKDPSTASANLPGSRKDMPGFEEANGATPLHAACENGHLLAVQALLGGGSRQLATMEGVTPLITALQYRQRAIARVLLESRTPANVHVVSPADGQTALHIAAAYGFSEVVAGILRHGGASDVQDAAGHTPMDYARDRLVLWLLNRFHGRDGLLDDIVRRNVLNGLEEIISSIDETKAPTFKKDLYKKYLRANEEGLLRKLSSDLVTQARAGTSEALQHLAVARFILAGASDVPVAIEALLHRSEASLWSALTLLGIPVRDLHYVPGKELLLNGRDVHHVMQEMLSVTQAVQSLDLTIIEPLLHELRSTSEPSGAEHQDHHLDLCLRAVKLYWVGCQPLNKQHATKPRRQELGNCRHLAITEKPYVVGFCGCMVRYKTRRSSPEASKWRSDRRAEGGSHGADRDSGTPQRSRQSSRDRSHVRSEGCGRVVLRAREASRSRSDSRRALALSPSVPRPRRRRPGVPRSNSEGGRRDRSRLRGQSAEPVRAAKARKRALPRAGEKTRAPLPDRPDRKLDRLDRELEPSRERSERASDSRESRDRERSARDRQQKEYMQMAAQQDARRSSQARMERIFYKMLDTQSGSPVESVEVLRDLELLMTEHGETAELRHVPEEARAFASFASATSELPCLPGILGTELLQLLWLAGLGNQKDQALELLLESHRHFTFLRVTPWTSLLQLGYGLIFALGQMSCAAIPAPENDAAAAAEHFHGSWPGSLPTEATIFKQFHVLVGFDYRRCARRFLGEDRDRALASCAPPRKRRGRRPGPGAFGSAWPHRQLVLLAARQPWACGLACRWAVAFASLAQAVRDGSGSNRPRALSEDQRKLVQAAQDELQQVEAAVWSLDGRDQVKASCSLSRAYPVWALLAWLGLGTLSKLEGRLPVDSSMPQRSPNQPPPPTLAKLCDRVQWPLAQSLTAQGTLAVYFLVKTVGGLLDEFGVKWWMSSGGLLGAMRNGGILPQDCDVDIAVWRPDAHQMVRIPFRTALAAAGIAMYHMPIYLQYRFCLLQVPAAADLRSVDGGLACHLPYIDAHLADRSSAQDWHYIHRTELRYAKSFPLTGLLGPAGEDRRERRLFGSVHIWTIREKEAEQYLSSLYGHDWKTTLRGRHGQLVHNSSEGFYSLIARPTGPLRDVIQEQRLVGNLLPGAAVDCRAAYMQFMHHPGYMAMVQQMGTMPPYMMPMGMRWGPSKGSGVSRPGKRSSSSGSYSSNKSRREGAQPSASANLASELEEFLRAASDLEVEVANRLRDMPPHLQQEVMRRGPLDVRTPTSSLLSRMKQALEADRSGCLRGPTKGKRRQFHLFWSCNSFWVSERAATPEKWARDNANAPGIPRPLNRNVGSLTQTELTGKQANAERRNEKILGRYEPPARSPTGVNPSSYEDESMHAVGNWMLAKNQVYEDVMPWGAQMGEVPEANGRLVNTQRKKGKTSGKNPKPTLQGLSEYHITYANFWRNLKGGQTVNGLNNVSGFKMGLFSALWFFEAVWLGAGIYGTGEPGGNGCDFMPLRGVATLSSLRDAQSGELASSSAHVRMRPVKQSAKTAIEALINDFQLQPECRSWLQESTLPVKQMHLGEYVAEELKKIGASLAAAALAQKRGFLSQAPGMELECTMDEQDVVVLDTGSGFLKVGFSGEDAPRAVLPTAMATATADESREDEAAVTGDSAAQKKSQVFYGKEAILQENAQITRPVQRGEIQLTQPEKEAMENLLEHVFRNVLGVEQEDLPCLIADTMPLGQSSYATRQWIAEVMFEKIKVKSLAIFNTAALSLFSTGRTRGLVLESGEGITQAVPVFEGYAIPHAIFKMKVAGHDITQRLQSMMAEELGTKQSHHTMQAMKEKVCFVAPSGSGGVPADAPDSGDEEARSFELPDGQIIQVKEKIRTGATEILFGGEGEASMQKICLDAINTVDLDFRQDLVKSVVVAGGTSMLLNLAPRLRSELKSTLASELSKTVEVISDSQRRFAAWIGGSMFASLSTFDQVAITKQEYEEGKSDVRNLVARKCGGVSPSTARGSRSGLRQFLVAVAVQAVERSFRFPEYYTGELTVESCFENHRFKMENLICCGERGCPTVQGQTEQRNVAFQRFVSFFCVIEQHSAHGPFDIEDIEDLGHSQERAASPRPDLDQHVAEALGPLLPKDELPPKIFGRRGDKASSSVITASQMVI</sequence>
<keyword evidence="2" id="KW-0547">Nucleotide-binding</keyword>
<dbReference type="EMBL" id="CAJNJA010057363">
    <property type="protein sequence ID" value="CAE7861889.1"/>
    <property type="molecule type" value="Genomic_DNA"/>
</dbReference>
<dbReference type="PANTHER" id="PTHR11937">
    <property type="entry name" value="ACTIN"/>
    <property type="match status" value="1"/>
</dbReference>
<organism evidence="11 12">
    <name type="scientific">Symbiodinium necroappetens</name>
    <dbReference type="NCBI Taxonomy" id="1628268"/>
    <lineage>
        <taxon>Eukaryota</taxon>
        <taxon>Sar</taxon>
        <taxon>Alveolata</taxon>
        <taxon>Dinophyceae</taxon>
        <taxon>Suessiales</taxon>
        <taxon>Symbiodiniaceae</taxon>
        <taxon>Symbiodinium</taxon>
    </lineage>
</organism>
<dbReference type="GO" id="GO:0005524">
    <property type="term" value="F:ATP binding"/>
    <property type="evidence" value="ECO:0007669"/>
    <property type="project" value="UniProtKB-KW"/>
</dbReference>
<evidence type="ECO:0000256" key="6">
    <source>
        <dbReference type="PROSITE-ProRule" id="PRU00023"/>
    </source>
</evidence>
<comment type="similarity">
    <text evidence="1 7">Belongs to the actin family.</text>
</comment>
<feature type="compositionally biased region" description="Basic and acidic residues" evidence="8">
    <location>
        <begin position="728"/>
        <end position="739"/>
    </location>
</feature>
<evidence type="ECO:0000256" key="7">
    <source>
        <dbReference type="RuleBase" id="RU000487"/>
    </source>
</evidence>
<dbReference type="InterPro" id="IPR004000">
    <property type="entry name" value="Actin"/>
</dbReference>
<dbReference type="PROSITE" id="PS50088">
    <property type="entry name" value="ANK_REPEAT"/>
    <property type="match status" value="5"/>
</dbReference>
<dbReference type="FunFam" id="3.30.420.40:FF:000058">
    <property type="entry name" value="Putative actin-related protein 5"/>
    <property type="match status" value="1"/>
</dbReference>
<gene>
    <name evidence="11" type="primary">ACTA1</name>
    <name evidence="11" type="ORF">SNEC2469_LOCUS27329</name>
</gene>
<evidence type="ECO:0000256" key="2">
    <source>
        <dbReference type="ARBA" id="ARBA00022741"/>
    </source>
</evidence>